<protein>
    <recommendedName>
        <fullName evidence="4">Phage holin family protein</fullName>
    </recommendedName>
</protein>
<dbReference type="AlphaFoldDB" id="A0A1F8EZD2"/>
<feature type="transmembrane region" description="Helical" evidence="1">
    <location>
        <begin position="84"/>
        <end position="106"/>
    </location>
</feature>
<accession>A0A1F8EZD2</accession>
<dbReference type="EMBL" id="MGJI01000009">
    <property type="protein sequence ID" value="OGN05399.1"/>
    <property type="molecule type" value="Genomic_DNA"/>
</dbReference>
<keyword evidence="1" id="KW-1133">Transmembrane helix</keyword>
<proteinExistence type="predicted"/>
<sequence>MGILVGLFSNVLALYLANMWVAGFVVSGGWKEYLIGGLVLGLLNLVIRPILKIITFPLIVISLGLFLIVVNAIILWLAAQLTGYIIVESYVALLWATLVVAAVNFITRWFK</sequence>
<evidence type="ECO:0000256" key="1">
    <source>
        <dbReference type="SAM" id="Phobius"/>
    </source>
</evidence>
<dbReference type="InterPro" id="IPR007165">
    <property type="entry name" value="Phage_holin_4_2"/>
</dbReference>
<dbReference type="STRING" id="1802668.A2831_01530"/>
<evidence type="ECO:0000313" key="3">
    <source>
        <dbReference type="Proteomes" id="UP000177507"/>
    </source>
</evidence>
<keyword evidence="1" id="KW-0812">Transmembrane</keyword>
<organism evidence="2 3">
    <name type="scientific">Candidatus Yanofskybacteria bacterium RIFCSPHIGHO2_01_FULL_44_17</name>
    <dbReference type="NCBI Taxonomy" id="1802668"/>
    <lineage>
        <taxon>Bacteria</taxon>
        <taxon>Candidatus Yanofskyibacteriota</taxon>
    </lineage>
</organism>
<dbReference type="Pfam" id="PF04020">
    <property type="entry name" value="Phage_holin_4_2"/>
    <property type="match status" value="1"/>
</dbReference>
<keyword evidence="1" id="KW-0472">Membrane</keyword>
<feature type="transmembrane region" description="Helical" evidence="1">
    <location>
        <begin position="7"/>
        <end position="27"/>
    </location>
</feature>
<evidence type="ECO:0000313" key="2">
    <source>
        <dbReference type="EMBL" id="OGN05399.1"/>
    </source>
</evidence>
<evidence type="ECO:0008006" key="4">
    <source>
        <dbReference type="Google" id="ProtNLM"/>
    </source>
</evidence>
<dbReference type="PANTHER" id="PTHR37309:SF1">
    <property type="entry name" value="SLR0284 PROTEIN"/>
    <property type="match status" value="1"/>
</dbReference>
<dbReference type="Proteomes" id="UP000177507">
    <property type="component" value="Unassembled WGS sequence"/>
</dbReference>
<comment type="caution">
    <text evidence="2">The sequence shown here is derived from an EMBL/GenBank/DDBJ whole genome shotgun (WGS) entry which is preliminary data.</text>
</comment>
<gene>
    <name evidence="2" type="ORF">A2831_01530</name>
</gene>
<feature type="transmembrane region" description="Helical" evidence="1">
    <location>
        <begin position="58"/>
        <end position="78"/>
    </location>
</feature>
<dbReference type="PANTHER" id="PTHR37309">
    <property type="entry name" value="SLR0284 PROTEIN"/>
    <property type="match status" value="1"/>
</dbReference>
<reference evidence="2 3" key="1">
    <citation type="journal article" date="2016" name="Nat. Commun.">
        <title>Thousands of microbial genomes shed light on interconnected biogeochemical processes in an aquifer system.</title>
        <authorList>
            <person name="Anantharaman K."/>
            <person name="Brown C.T."/>
            <person name="Hug L.A."/>
            <person name="Sharon I."/>
            <person name="Castelle C.J."/>
            <person name="Probst A.J."/>
            <person name="Thomas B.C."/>
            <person name="Singh A."/>
            <person name="Wilkins M.J."/>
            <person name="Karaoz U."/>
            <person name="Brodie E.L."/>
            <person name="Williams K.H."/>
            <person name="Hubbard S.S."/>
            <person name="Banfield J.F."/>
        </authorList>
    </citation>
    <scope>NUCLEOTIDE SEQUENCE [LARGE SCALE GENOMIC DNA]</scope>
</reference>
<feature type="transmembrane region" description="Helical" evidence="1">
    <location>
        <begin position="33"/>
        <end position="51"/>
    </location>
</feature>
<name>A0A1F8EZD2_9BACT</name>